<dbReference type="PANTHER" id="PTHR44927">
    <property type="entry name" value="FK506-BINDING PROTEIN 15"/>
    <property type="match status" value="1"/>
</dbReference>
<dbReference type="STRING" id="136037.A0A067QE89"/>
<dbReference type="eggNOG" id="KOG4725">
    <property type="taxonomic scope" value="Eukaryota"/>
</dbReference>
<accession>A0A067QE89</accession>
<dbReference type="InParanoid" id="A0A067QE89"/>
<dbReference type="GO" id="GO:0003755">
    <property type="term" value="F:peptidyl-prolyl cis-trans isomerase activity"/>
    <property type="evidence" value="ECO:0007669"/>
    <property type="project" value="InterPro"/>
</dbReference>
<keyword evidence="3" id="KW-1185">Reference proteome</keyword>
<dbReference type="InterPro" id="IPR046357">
    <property type="entry name" value="PPIase_dom_sf"/>
</dbReference>
<feature type="region of interest" description="Disordered" evidence="1">
    <location>
        <begin position="23"/>
        <end position="64"/>
    </location>
</feature>
<gene>
    <name evidence="2" type="ORF">L798_11870</name>
</gene>
<protein>
    <submittedName>
        <fullName evidence="2">FK506-binding protein 15</fullName>
    </submittedName>
</protein>
<dbReference type="PANTHER" id="PTHR44927:SF1">
    <property type="entry name" value="FK506-BINDING PROTEIN 15"/>
    <property type="match status" value="1"/>
</dbReference>
<sequence>MFRGDDDDDFTQGSSSKLASLFGIGKSSQEGNTSLTYTAPKQPKKGRAESQSVKGQAVGQSSSQTAPSSAKLSIIAVKAVHTYKLADGNYIAQGKLGAAVLGNAASQTYQLLLYKGKQQHVTSARISSAFQFVVQANNYATFYDDQMQNWSVMFESSDDAVEFAKEVGLARVNAVADQTDHKLVVQDLLSGVGSAAGEGDVVDVCYIAYPLTAGMLGQEVANTTKSEKPQRAKLRKGSWEEGLLGVAKGCKRMIMLPPFLVVRF</sequence>
<dbReference type="SUPFAM" id="SSF54534">
    <property type="entry name" value="FKBP-like"/>
    <property type="match status" value="1"/>
</dbReference>
<dbReference type="EMBL" id="KK853918">
    <property type="protein sequence ID" value="KDQ71507.1"/>
    <property type="molecule type" value="Genomic_DNA"/>
</dbReference>
<feature type="compositionally biased region" description="Polar residues" evidence="1">
    <location>
        <begin position="26"/>
        <end position="39"/>
    </location>
</feature>
<evidence type="ECO:0000313" key="3">
    <source>
        <dbReference type="Proteomes" id="UP000027135"/>
    </source>
</evidence>
<dbReference type="Proteomes" id="UP000027135">
    <property type="component" value="Unassembled WGS sequence"/>
</dbReference>
<dbReference type="OrthoDB" id="5842926at2759"/>
<feature type="compositionally biased region" description="Polar residues" evidence="1">
    <location>
        <begin position="49"/>
        <end position="64"/>
    </location>
</feature>
<dbReference type="Gene3D" id="3.10.50.40">
    <property type="match status" value="1"/>
</dbReference>
<evidence type="ECO:0000313" key="2">
    <source>
        <dbReference type="EMBL" id="KDQ71507.1"/>
    </source>
</evidence>
<dbReference type="AlphaFoldDB" id="A0A067QE89"/>
<organism evidence="2 3">
    <name type="scientific">Zootermopsis nevadensis</name>
    <name type="common">Dampwood termite</name>
    <dbReference type="NCBI Taxonomy" id="136037"/>
    <lineage>
        <taxon>Eukaryota</taxon>
        <taxon>Metazoa</taxon>
        <taxon>Ecdysozoa</taxon>
        <taxon>Arthropoda</taxon>
        <taxon>Hexapoda</taxon>
        <taxon>Insecta</taxon>
        <taxon>Pterygota</taxon>
        <taxon>Neoptera</taxon>
        <taxon>Polyneoptera</taxon>
        <taxon>Dictyoptera</taxon>
        <taxon>Blattodea</taxon>
        <taxon>Blattoidea</taxon>
        <taxon>Termitoidae</taxon>
        <taxon>Termopsidae</taxon>
        <taxon>Zootermopsis</taxon>
    </lineage>
</organism>
<name>A0A067QE89_ZOONE</name>
<evidence type="ECO:0000256" key="1">
    <source>
        <dbReference type="SAM" id="MobiDB-lite"/>
    </source>
</evidence>
<proteinExistence type="predicted"/>
<reference evidence="2 3" key="1">
    <citation type="journal article" date="2014" name="Nat. Commun.">
        <title>Molecular traces of alternative social organization in a termite genome.</title>
        <authorList>
            <person name="Terrapon N."/>
            <person name="Li C."/>
            <person name="Robertson H.M."/>
            <person name="Ji L."/>
            <person name="Meng X."/>
            <person name="Booth W."/>
            <person name="Chen Z."/>
            <person name="Childers C.P."/>
            <person name="Glastad K.M."/>
            <person name="Gokhale K."/>
            <person name="Gowin J."/>
            <person name="Gronenberg W."/>
            <person name="Hermansen R.A."/>
            <person name="Hu H."/>
            <person name="Hunt B.G."/>
            <person name="Huylmans A.K."/>
            <person name="Khalil S.M."/>
            <person name="Mitchell R.D."/>
            <person name="Munoz-Torres M.C."/>
            <person name="Mustard J.A."/>
            <person name="Pan H."/>
            <person name="Reese J.T."/>
            <person name="Scharf M.E."/>
            <person name="Sun F."/>
            <person name="Vogel H."/>
            <person name="Xiao J."/>
            <person name="Yang W."/>
            <person name="Yang Z."/>
            <person name="Yang Z."/>
            <person name="Zhou J."/>
            <person name="Zhu J."/>
            <person name="Brent C.S."/>
            <person name="Elsik C.G."/>
            <person name="Goodisman M.A."/>
            <person name="Liberles D.A."/>
            <person name="Roe R.M."/>
            <person name="Vargo E.L."/>
            <person name="Vilcinskas A."/>
            <person name="Wang J."/>
            <person name="Bornberg-Bauer E."/>
            <person name="Korb J."/>
            <person name="Zhang G."/>
            <person name="Liebig J."/>
        </authorList>
    </citation>
    <scope>NUCLEOTIDE SEQUENCE [LARGE SCALE GENOMIC DNA]</scope>
    <source>
        <tissue evidence="2">Whole organism</tissue>
    </source>
</reference>